<dbReference type="Pfam" id="PF05258">
    <property type="entry name" value="DciA"/>
    <property type="match status" value="1"/>
</dbReference>
<evidence type="ECO:0000313" key="1">
    <source>
        <dbReference type="EMBL" id="HGU41119.1"/>
    </source>
</evidence>
<comment type="caution">
    <text evidence="1">The sequence shown here is derived from an EMBL/GenBank/DDBJ whole genome shotgun (WGS) entry which is preliminary data.</text>
</comment>
<dbReference type="AlphaFoldDB" id="A0A7C4RWV7"/>
<organism evidence="1">
    <name type="scientific">Fervidobacterium thailandense</name>
    <dbReference type="NCBI Taxonomy" id="1008305"/>
    <lineage>
        <taxon>Bacteria</taxon>
        <taxon>Thermotogati</taxon>
        <taxon>Thermotogota</taxon>
        <taxon>Thermotogae</taxon>
        <taxon>Thermotogales</taxon>
        <taxon>Fervidobacteriaceae</taxon>
        <taxon>Fervidobacterium</taxon>
    </lineage>
</organism>
<protein>
    <submittedName>
        <fullName evidence="1">DUF721 domain-containing protein</fullName>
    </submittedName>
</protein>
<dbReference type="InterPro" id="IPR007922">
    <property type="entry name" value="DciA-like"/>
</dbReference>
<name>A0A7C4RWV7_9BACT</name>
<proteinExistence type="predicted"/>
<dbReference type="EMBL" id="DSZY01000035">
    <property type="protein sequence ID" value="HGU41119.1"/>
    <property type="molecule type" value="Genomic_DNA"/>
</dbReference>
<sequence length="95" mass="11367">MLSLRNALEQLSRVDPFFNKLYILSSLKEHETQIFGEHIAKHCTFADYVEGRLTVVCDDFIWANEIRMLKRKLRKRILEMCKIEVRDILTKVELR</sequence>
<gene>
    <name evidence="1" type="ORF">ENT77_07975</name>
</gene>
<reference evidence="1" key="1">
    <citation type="journal article" date="2020" name="mSystems">
        <title>Genome- and Community-Level Interaction Insights into Carbon Utilization and Element Cycling Functions of Hydrothermarchaeota in Hydrothermal Sediment.</title>
        <authorList>
            <person name="Zhou Z."/>
            <person name="Liu Y."/>
            <person name="Xu W."/>
            <person name="Pan J."/>
            <person name="Luo Z.H."/>
            <person name="Li M."/>
        </authorList>
    </citation>
    <scope>NUCLEOTIDE SEQUENCE [LARGE SCALE GENOMIC DNA]</scope>
    <source>
        <strain evidence="1">SpSt-609</strain>
    </source>
</reference>
<accession>A0A7C4RWV7</accession>